<feature type="signal peptide" evidence="2">
    <location>
        <begin position="1"/>
        <end position="17"/>
    </location>
</feature>
<evidence type="ECO:0000256" key="2">
    <source>
        <dbReference type="SAM" id="SignalP"/>
    </source>
</evidence>
<proteinExistence type="predicted"/>
<gene>
    <name evidence="4" type="ORF">BDK89_1155</name>
</gene>
<dbReference type="Gene3D" id="3.10.50.40">
    <property type="match status" value="1"/>
</dbReference>
<accession>A0A4R7HWS7</accession>
<dbReference type="PROSITE" id="PS01096">
    <property type="entry name" value="PPIC_PPIASE_1"/>
    <property type="match status" value="1"/>
</dbReference>
<name>A0A4R7HWS7_9ACTN</name>
<dbReference type="EMBL" id="SOAU01000001">
    <property type="protein sequence ID" value="TDT15582.1"/>
    <property type="molecule type" value="Genomic_DNA"/>
</dbReference>
<keyword evidence="1" id="KW-0697">Rotamase</keyword>
<evidence type="ECO:0000256" key="1">
    <source>
        <dbReference type="PROSITE-ProRule" id="PRU00278"/>
    </source>
</evidence>
<dbReference type="SUPFAM" id="SSF54534">
    <property type="entry name" value="FKBP-like"/>
    <property type="match status" value="1"/>
</dbReference>
<dbReference type="Pfam" id="PF00639">
    <property type="entry name" value="Rotamase"/>
    <property type="match status" value="1"/>
</dbReference>
<dbReference type="InterPro" id="IPR050245">
    <property type="entry name" value="PrsA_foldase"/>
</dbReference>
<evidence type="ECO:0000313" key="5">
    <source>
        <dbReference type="Proteomes" id="UP000294558"/>
    </source>
</evidence>
<organism evidence="4 5">
    <name type="scientific">Ilumatobacter fluminis</name>
    <dbReference type="NCBI Taxonomy" id="467091"/>
    <lineage>
        <taxon>Bacteria</taxon>
        <taxon>Bacillati</taxon>
        <taxon>Actinomycetota</taxon>
        <taxon>Acidimicrobiia</taxon>
        <taxon>Acidimicrobiales</taxon>
        <taxon>Ilumatobacteraceae</taxon>
        <taxon>Ilumatobacter</taxon>
    </lineage>
</organism>
<dbReference type="InterPro" id="IPR000297">
    <property type="entry name" value="PPIase_PpiC"/>
</dbReference>
<dbReference type="InterPro" id="IPR023058">
    <property type="entry name" value="PPIase_PpiC_CS"/>
</dbReference>
<dbReference type="PROSITE" id="PS50198">
    <property type="entry name" value="PPIC_PPIASE_2"/>
    <property type="match status" value="1"/>
</dbReference>
<keyword evidence="1 4" id="KW-0413">Isomerase</keyword>
<dbReference type="GO" id="GO:0003755">
    <property type="term" value="F:peptidyl-prolyl cis-trans isomerase activity"/>
    <property type="evidence" value="ECO:0007669"/>
    <property type="project" value="UniProtKB-KW"/>
</dbReference>
<dbReference type="InterPro" id="IPR046357">
    <property type="entry name" value="PPIase_dom_sf"/>
</dbReference>
<feature type="chain" id="PRO_5039113651" evidence="2">
    <location>
        <begin position="18"/>
        <end position="279"/>
    </location>
</feature>
<reference evidence="4 5" key="1">
    <citation type="submission" date="2019-03" db="EMBL/GenBank/DDBJ databases">
        <title>Sequencing the genomes of 1000 actinobacteria strains.</title>
        <authorList>
            <person name="Klenk H.-P."/>
        </authorList>
    </citation>
    <scope>NUCLEOTIDE SEQUENCE [LARGE SCALE GENOMIC DNA]</scope>
    <source>
        <strain evidence="4 5">DSM 18936</strain>
    </source>
</reference>
<dbReference type="PANTHER" id="PTHR47245">
    <property type="entry name" value="PEPTIDYLPROLYL ISOMERASE"/>
    <property type="match status" value="1"/>
</dbReference>
<dbReference type="PANTHER" id="PTHR47245:SF2">
    <property type="entry name" value="PEPTIDYL-PROLYL CIS-TRANS ISOMERASE HP_0175-RELATED"/>
    <property type="match status" value="1"/>
</dbReference>
<dbReference type="PROSITE" id="PS51257">
    <property type="entry name" value="PROKAR_LIPOPROTEIN"/>
    <property type="match status" value="1"/>
</dbReference>
<protein>
    <submittedName>
        <fullName evidence="4">Parvulin-like peptidyl-prolyl isomerase</fullName>
    </submittedName>
</protein>
<dbReference type="Proteomes" id="UP000294558">
    <property type="component" value="Unassembled WGS sequence"/>
</dbReference>
<keyword evidence="5" id="KW-1185">Reference proteome</keyword>
<sequence length="279" mass="29566">MGRLSGVIRRAPLAVLAAAVALTGCGTFTDNDVVAEVEGAQLDNDQVKVLVGEEVGLDPDEVTVVDGETGRLIVGSFVGTEVLRADLEALDQEVPDFDDEGLGAIEALQGEFQTMINAWTQLPAEVILDDEVVAYYDQGPVDSGLVCASHILVETEAEADEVVDALADGADFAELAAATSIDTGSAAAGGSLGCYPVDQFELQFIPEFVDAALDAEIGVPTEPVESEFGYHVIYLPPADQLDPNSIFGLRLETFDDRYDITIDARFGEWDPNAIVVPVT</sequence>
<keyword evidence="2" id="KW-0732">Signal</keyword>
<comment type="caution">
    <text evidence="4">The sequence shown here is derived from an EMBL/GenBank/DDBJ whole genome shotgun (WGS) entry which is preliminary data.</text>
</comment>
<dbReference type="AlphaFoldDB" id="A0A4R7HWS7"/>
<evidence type="ECO:0000313" key="4">
    <source>
        <dbReference type="EMBL" id="TDT15582.1"/>
    </source>
</evidence>
<feature type="domain" description="PpiC" evidence="3">
    <location>
        <begin position="143"/>
        <end position="237"/>
    </location>
</feature>
<evidence type="ECO:0000259" key="3">
    <source>
        <dbReference type="PROSITE" id="PS50198"/>
    </source>
</evidence>